<dbReference type="Gene3D" id="3.30.1240.10">
    <property type="match status" value="1"/>
</dbReference>
<name>A0ABV8B7Q1_9BACI</name>
<dbReference type="InterPro" id="IPR006379">
    <property type="entry name" value="HAD-SF_hydro_IIB"/>
</dbReference>
<dbReference type="PANTHER" id="PTHR10000:SF55">
    <property type="entry name" value="5-AMINO-6-(5-PHOSPHO-D-RIBITYLAMINO)URACIL PHOSPHATASE YCSE"/>
    <property type="match status" value="1"/>
</dbReference>
<dbReference type="InterPro" id="IPR023214">
    <property type="entry name" value="HAD_sf"/>
</dbReference>
<dbReference type="NCBIfam" id="TIGR01484">
    <property type="entry name" value="HAD-SF-IIB"/>
    <property type="match status" value="1"/>
</dbReference>
<dbReference type="SFLD" id="SFLDG01144">
    <property type="entry name" value="C2.B.4:_PGP_Like"/>
    <property type="match status" value="1"/>
</dbReference>
<protein>
    <submittedName>
        <fullName evidence="1">Cof-type HAD-IIB family hydrolase</fullName>
        <ecNumber evidence="1">3.1.3.-</ecNumber>
    </submittedName>
</protein>
<dbReference type="CDD" id="cd07516">
    <property type="entry name" value="HAD_Pase"/>
    <property type="match status" value="1"/>
</dbReference>
<reference evidence="2" key="1">
    <citation type="journal article" date="2019" name="Int. J. Syst. Evol. Microbiol.">
        <title>The Global Catalogue of Microorganisms (GCM) 10K type strain sequencing project: providing services to taxonomists for standard genome sequencing and annotation.</title>
        <authorList>
            <consortium name="The Broad Institute Genomics Platform"/>
            <consortium name="The Broad Institute Genome Sequencing Center for Infectious Disease"/>
            <person name="Wu L."/>
            <person name="Ma J."/>
        </authorList>
    </citation>
    <scope>NUCLEOTIDE SEQUENCE [LARGE SCALE GENOMIC DNA]</scope>
    <source>
        <strain evidence="2">CCUG 61889</strain>
    </source>
</reference>
<proteinExistence type="predicted"/>
<keyword evidence="1" id="KW-0378">Hydrolase</keyword>
<dbReference type="Gene3D" id="3.40.50.1000">
    <property type="entry name" value="HAD superfamily/HAD-like"/>
    <property type="match status" value="1"/>
</dbReference>
<evidence type="ECO:0000313" key="2">
    <source>
        <dbReference type="Proteomes" id="UP001595752"/>
    </source>
</evidence>
<dbReference type="EC" id="3.1.3.-" evidence="1"/>
<dbReference type="GO" id="GO:0016787">
    <property type="term" value="F:hydrolase activity"/>
    <property type="evidence" value="ECO:0007669"/>
    <property type="project" value="UniProtKB-KW"/>
</dbReference>
<dbReference type="SUPFAM" id="SSF56784">
    <property type="entry name" value="HAD-like"/>
    <property type="match status" value="1"/>
</dbReference>
<dbReference type="PANTHER" id="PTHR10000">
    <property type="entry name" value="PHOSPHOSERINE PHOSPHATASE"/>
    <property type="match status" value="1"/>
</dbReference>
<accession>A0ABV8B7Q1</accession>
<organism evidence="1 2">
    <name type="scientific">Bacillus songklensis</name>
    <dbReference type="NCBI Taxonomy" id="1069116"/>
    <lineage>
        <taxon>Bacteria</taxon>
        <taxon>Bacillati</taxon>
        <taxon>Bacillota</taxon>
        <taxon>Bacilli</taxon>
        <taxon>Bacillales</taxon>
        <taxon>Bacillaceae</taxon>
        <taxon>Bacillus</taxon>
    </lineage>
</organism>
<dbReference type="SFLD" id="SFLDS00003">
    <property type="entry name" value="Haloacid_Dehalogenase"/>
    <property type="match status" value="1"/>
</dbReference>
<comment type="caution">
    <text evidence="1">The sequence shown here is derived from an EMBL/GenBank/DDBJ whole genome shotgun (WGS) entry which is preliminary data.</text>
</comment>
<dbReference type="EMBL" id="JBHRZT010000073">
    <property type="protein sequence ID" value="MFC3886353.1"/>
    <property type="molecule type" value="Genomic_DNA"/>
</dbReference>
<keyword evidence="2" id="KW-1185">Reference proteome</keyword>
<evidence type="ECO:0000313" key="1">
    <source>
        <dbReference type="EMBL" id="MFC3886353.1"/>
    </source>
</evidence>
<dbReference type="Proteomes" id="UP001595752">
    <property type="component" value="Unassembled WGS sequence"/>
</dbReference>
<sequence>MIKCVAIDMDGTLVNSKHVVSEENAQAIKLAQSQGIEVVIATGRSYQEARYVLEDAHIRCPIICVNGAEVRSVEGNKLYSIPLQLKEIHMLTNTLNELDIYYEVYTDEGTYSRDYDKAISTIMDIFMSANPRQDYEKAIEGAKARFDKGMVKLIDSYEPLFENPAKEIYKLLAFSLDQESLAVATGRLKNIETVAVSSSGAENLEITHYNAQKGIALTNFVEQRGISLFETMAIGDNYNDVSMFKRVGRAVAMGNAPKDIHKICHTVTATNDENGVAKAILAILSENR</sequence>
<dbReference type="RefSeq" id="WP_377918779.1">
    <property type="nucleotide sequence ID" value="NZ_JBHRZT010000073.1"/>
</dbReference>
<dbReference type="InterPro" id="IPR000150">
    <property type="entry name" value="Cof"/>
</dbReference>
<dbReference type="Pfam" id="PF08282">
    <property type="entry name" value="Hydrolase_3"/>
    <property type="match status" value="1"/>
</dbReference>
<dbReference type="NCBIfam" id="TIGR00099">
    <property type="entry name" value="Cof-subfamily"/>
    <property type="match status" value="1"/>
</dbReference>
<dbReference type="SFLD" id="SFLDG01140">
    <property type="entry name" value="C2.B:_Phosphomannomutase_and_P"/>
    <property type="match status" value="1"/>
</dbReference>
<gene>
    <name evidence="1" type="ORF">ACFOU2_23840</name>
</gene>
<dbReference type="InterPro" id="IPR036412">
    <property type="entry name" value="HAD-like_sf"/>
</dbReference>